<accession>A0A9Q0QPA9</accession>
<organism evidence="1 2">
    <name type="scientific">Protea cynaroides</name>
    <dbReference type="NCBI Taxonomy" id="273540"/>
    <lineage>
        <taxon>Eukaryota</taxon>
        <taxon>Viridiplantae</taxon>
        <taxon>Streptophyta</taxon>
        <taxon>Embryophyta</taxon>
        <taxon>Tracheophyta</taxon>
        <taxon>Spermatophyta</taxon>
        <taxon>Magnoliopsida</taxon>
        <taxon>Proteales</taxon>
        <taxon>Proteaceae</taxon>
        <taxon>Protea</taxon>
    </lineage>
</organism>
<sequence>MIKKFSKRESNSVTRFIKCDGRASFEETGFQIGILGSNRLLNLFQWRIVVQCRPRDDESGARTGQAAYGHAGLAGICLFDVIRNHAGHGQVGKWSAIRQAKRMTAKEKLLKDS</sequence>
<gene>
    <name evidence="1" type="ORF">NE237_018749</name>
</gene>
<name>A0A9Q0QPA9_9MAGN</name>
<protein>
    <submittedName>
        <fullName evidence="1">Uncharacterized protein</fullName>
    </submittedName>
</protein>
<comment type="caution">
    <text evidence="1">The sequence shown here is derived from an EMBL/GenBank/DDBJ whole genome shotgun (WGS) entry which is preliminary data.</text>
</comment>
<dbReference type="AlphaFoldDB" id="A0A9Q0QPA9"/>
<evidence type="ECO:0000313" key="2">
    <source>
        <dbReference type="Proteomes" id="UP001141806"/>
    </source>
</evidence>
<evidence type="ECO:0000313" key="1">
    <source>
        <dbReference type="EMBL" id="KAJ4966900.1"/>
    </source>
</evidence>
<dbReference type="EMBL" id="JAMYWD010000007">
    <property type="protein sequence ID" value="KAJ4966900.1"/>
    <property type="molecule type" value="Genomic_DNA"/>
</dbReference>
<proteinExistence type="predicted"/>
<reference evidence="1" key="1">
    <citation type="journal article" date="2023" name="Plant J.">
        <title>The genome of the king protea, Protea cynaroides.</title>
        <authorList>
            <person name="Chang J."/>
            <person name="Duong T.A."/>
            <person name="Schoeman C."/>
            <person name="Ma X."/>
            <person name="Roodt D."/>
            <person name="Barker N."/>
            <person name="Li Z."/>
            <person name="Van de Peer Y."/>
            <person name="Mizrachi E."/>
        </authorList>
    </citation>
    <scope>NUCLEOTIDE SEQUENCE</scope>
    <source>
        <tissue evidence="1">Young leaves</tissue>
    </source>
</reference>
<keyword evidence="2" id="KW-1185">Reference proteome</keyword>
<dbReference type="Proteomes" id="UP001141806">
    <property type="component" value="Unassembled WGS sequence"/>
</dbReference>